<sequence>MFSKLLRPGLSGACKHIPKLTRQYKNIIRTKHSSRFPRKPNISCVKNGLTLLLTGGYSLAWMSPLQMIRERKPVSDKPLYDPDPERLANIPKEVFKKDTVKKQPKRYFITKILIKIWQTIRLAWRICRITIRFMPIIILYPTTYISQGVTDFWYRWFIQSVENSGPAFIKFGQWASTRRDIFSVQFCEKFGKLFRRVTPHSWLYTKKTFERAFGKRWRTILVKFDNNRKPVGSGCIAQVYHAYMKEDMIPDESLLEEIHNEVLDDDDDTPDFFEGLEVLGFGALYGNRDQDLDKQEAELKSAAQSRREAREAEQLSQSEGSQDETTKDSSSIVDVRPKKHQTDNDDLEGLIPVAVKVLHPGVYSTVNRDLKILRFLAQSLEFIVPSLRWLSLKDCVEEFADLMKRQIDLRYEADCLEQFITNFSDVPCVRFPLPIRPYCKRDVMIETFEEGPHISEFVEGGIGDVSDDSTELDTSDLVGPNTIQNKLADVVVDTLLKMVFLDNLVHGDLHPGNILVQNADVYTPEDDNKLVILDLGDTVMINVKSVECPLRLILVDAGITSSLSKSDLQNFREVFTAVVQGNGEKVAELFLTNTKCVECKDIECFKSEMADLVNTARASTISLGQIQVGVLLSDVFSLLRRHRIKMESQFASVMLAIFVLEGLGRSLDPDLDILEKAKPILLESAMRY</sequence>
<feature type="compositionally biased region" description="Basic and acidic residues" evidence="2">
    <location>
        <begin position="296"/>
        <end position="313"/>
    </location>
</feature>
<dbReference type="Gene3D" id="1.10.510.10">
    <property type="entry name" value="Transferase(Phosphotransferase) domain 1"/>
    <property type="match status" value="1"/>
</dbReference>
<gene>
    <name evidence="4" type="ORF">OFUS_LOCUS4541</name>
</gene>
<organism evidence="4 5">
    <name type="scientific">Owenia fusiformis</name>
    <name type="common">Polychaete worm</name>
    <dbReference type="NCBI Taxonomy" id="6347"/>
    <lineage>
        <taxon>Eukaryota</taxon>
        <taxon>Metazoa</taxon>
        <taxon>Spiralia</taxon>
        <taxon>Lophotrochozoa</taxon>
        <taxon>Annelida</taxon>
        <taxon>Polychaeta</taxon>
        <taxon>Sedentaria</taxon>
        <taxon>Canalipalpata</taxon>
        <taxon>Sabellida</taxon>
        <taxon>Oweniida</taxon>
        <taxon>Oweniidae</taxon>
        <taxon>Owenia</taxon>
    </lineage>
</organism>
<protein>
    <recommendedName>
        <fullName evidence="3">ABC1 atypical kinase-like domain-containing protein</fullName>
    </recommendedName>
</protein>
<dbReference type="GO" id="GO:0005739">
    <property type="term" value="C:mitochondrion"/>
    <property type="evidence" value="ECO:0007669"/>
    <property type="project" value="TreeGrafter"/>
</dbReference>
<dbReference type="InterPro" id="IPR044095">
    <property type="entry name" value="ADCK2_dom"/>
</dbReference>
<evidence type="ECO:0000313" key="5">
    <source>
        <dbReference type="Proteomes" id="UP000749559"/>
    </source>
</evidence>
<dbReference type="AlphaFoldDB" id="A0A8J1TIN2"/>
<keyword evidence="5" id="KW-1185">Reference proteome</keyword>
<proteinExistence type="inferred from homology"/>
<accession>A0A8J1TIN2</accession>
<evidence type="ECO:0000313" key="4">
    <source>
        <dbReference type="EMBL" id="CAH1777512.1"/>
    </source>
</evidence>
<dbReference type="InterPro" id="IPR011009">
    <property type="entry name" value="Kinase-like_dom_sf"/>
</dbReference>
<dbReference type="PANTHER" id="PTHR45890:SF1">
    <property type="entry name" value="AARF DOMAIN CONTAINING KINASE 2"/>
    <property type="match status" value="1"/>
</dbReference>
<dbReference type="Pfam" id="PF03109">
    <property type="entry name" value="ABC1"/>
    <property type="match status" value="1"/>
</dbReference>
<dbReference type="EMBL" id="CAIIXF020000002">
    <property type="protein sequence ID" value="CAH1777512.1"/>
    <property type="molecule type" value="Genomic_DNA"/>
</dbReference>
<comment type="similarity">
    <text evidence="1">Belongs to the protein kinase superfamily. ADCK protein kinase family.</text>
</comment>
<reference evidence="4" key="1">
    <citation type="submission" date="2022-03" db="EMBL/GenBank/DDBJ databases">
        <authorList>
            <person name="Martin C."/>
        </authorList>
    </citation>
    <scope>NUCLEOTIDE SEQUENCE</scope>
</reference>
<name>A0A8J1TIN2_OWEFU</name>
<feature type="region of interest" description="Disordered" evidence="2">
    <location>
        <begin position="296"/>
        <end position="344"/>
    </location>
</feature>
<dbReference type="PANTHER" id="PTHR45890">
    <property type="entry name" value="AARF DOMAIN CONTAINING KINASE 2 (PREDICTED)"/>
    <property type="match status" value="1"/>
</dbReference>
<dbReference type="SUPFAM" id="SSF56112">
    <property type="entry name" value="Protein kinase-like (PK-like)"/>
    <property type="match status" value="1"/>
</dbReference>
<evidence type="ECO:0000256" key="2">
    <source>
        <dbReference type="SAM" id="MobiDB-lite"/>
    </source>
</evidence>
<evidence type="ECO:0000259" key="3">
    <source>
        <dbReference type="Pfam" id="PF03109"/>
    </source>
</evidence>
<dbReference type="OrthoDB" id="427480at2759"/>
<dbReference type="Proteomes" id="UP000749559">
    <property type="component" value="Unassembled WGS sequence"/>
</dbReference>
<dbReference type="CDD" id="cd13971">
    <property type="entry name" value="ADCK2-like"/>
    <property type="match status" value="1"/>
</dbReference>
<dbReference type="InterPro" id="IPR052402">
    <property type="entry name" value="ADCK_kinase"/>
</dbReference>
<evidence type="ECO:0000256" key="1">
    <source>
        <dbReference type="ARBA" id="ARBA00009670"/>
    </source>
</evidence>
<dbReference type="InterPro" id="IPR004147">
    <property type="entry name" value="ABC1_dom"/>
</dbReference>
<comment type="caution">
    <text evidence="4">The sequence shown here is derived from an EMBL/GenBank/DDBJ whole genome shotgun (WGS) entry which is preliminary data.</text>
</comment>
<feature type="domain" description="ABC1 atypical kinase-like" evidence="3">
    <location>
        <begin position="352"/>
        <end position="589"/>
    </location>
</feature>